<feature type="signal peptide" evidence="12">
    <location>
        <begin position="1"/>
        <end position="21"/>
    </location>
</feature>
<dbReference type="GO" id="GO:0000742">
    <property type="term" value="P:karyogamy involved in conjugation with cellular fusion"/>
    <property type="evidence" value="ECO:0007669"/>
    <property type="project" value="UniProtKB-UniRule"/>
</dbReference>
<keyword evidence="14" id="KW-1185">Reference proteome</keyword>
<keyword evidence="7" id="KW-1133">Transmembrane helix</keyword>
<comment type="caution">
    <text evidence="13">The sequence shown here is derived from an EMBL/GenBank/DDBJ whole genome shotgun (WGS) entry which is preliminary data.</text>
</comment>
<evidence type="ECO:0000256" key="11">
    <source>
        <dbReference type="RuleBase" id="RU368082"/>
    </source>
</evidence>
<dbReference type="GO" id="GO:0031965">
    <property type="term" value="C:nuclear membrane"/>
    <property type="evidence" value="ECO:0007669"/>
    <property type="project" value="UniProtKB-SubCell"/>
</dbReference>
<evidence type="ECO:0008006" key="15">
    <source>
        <dbReference type="Google" id="ProtNLM"/>
    </source>
</evidence>
<dbReference type="PANTHER" id="PTHR28012">
    <property type="entry name" value="NUCLEAR FUSION PROTEIN KAR5"/>
    <property type="match status" value="1"/>
</dbReference>
<accession>A0A8H6AH08</accession>
<keyword evidence="5 11" id="KW-0732">Signal</keyword>
<keyword evidence="8" id="KW-0472">Membrane</keyword>
<evidence type="ECO:0000313" key="13">
    <source>
        <dbReference type="EMBL" id="KAF5866630.1"/>
    </source>
</evidence>
<keyword evidence="3 11" id="KW-0415">Karyogamy</keyword>
<evidence type="ECO:0000256" key="4">
    <source>
        <dbReference type="ARBA" id="ARBA00022692"/>
    </source>
</evidence>
<gene>
    <name evidence="13" type="ORF">ETB97_010724</name>
</gene>
<evidence type="ECO:0000256" key="8">
    <source>
        <dbReference type="ARBA" id="ARBA00023136"/>
    </source>
</evidence>
<dbReference type="InterPro" id="IPR007292">
    <property type="entry name" value="Nuclear_fusion_Kar5"/>
</dbReference>
<comment type="similarity">
    <text evidence="2 11">Belongs to the KAR5 family.</text>
</comment>
<organism evidence="13 14">
    <name type="scientific">Petromyces alliaceus</name>
    <name type="common">Aspergillus alliaceus</name>
    <dbReference type="NCBI Taxonomy" id="209559"/>
    <lineage>
        <taxon>Eukaryota</taxon>
        <taxon>Fungi</taxon>
        <taxon>Dikarya</taxon>
        <taxon>Ascomycota</taxon>
        <taxon>Pezizomycotina</taxon>
        <taxon>Eurotiomycetes</taxon>
        <taxon>Eurotiomycetidae</taxon>
        <taxon>Eurotiales</taxon>
        <taxon>Aspergillaceae</taxon>
        <taxon>Aspergillus</taxon>
        <taxon>Aspergillus subgen. Circumdati</taxon>
    </lineage>
</organism>
<evidence type="ECO:0000256" key="3">
    <source>
        <dbReference type="ARBA" id="ARBA00022459"/>
    </source>
</evidence>
<comment type="subcellular location">
    <subcellularLocation>
        <location evidence="11">Endoplasmic reticulum membrane</location>
    </subcellularLocation>
    <subcellularLocation>
        <location evidence="11">Nucleus membrane</location>
    </subcellularLocation>
</comment>
<evidence type="ECO:0000256" key="7">
    <source>
        <dbReference type="ARBA" id="ARBA00022989"/>
    </source>
</evidence>
<protein>
    <recommendedName>
        <fullName evidence="15">Nuclear membrane fusion protein Kar5</fullName>
    </recommendedName>
</protein>
<dbReference type="GO" id="GO:0048288">
    <property type="term" value="P:nuclear membrane fusion involved in karyogamy"/>
    <property type="evidence" value="ECO:0007669"/>
    <property type="project" value="UniProtKB-UniRule"/>
</dbReference>
<evidence type="ECO:0000256" key="1">
    <source>
        <dbReference type="ARBA" id="ARBA00003389"/>
    </source>
</evidence>
<keyword evidence="4" id="KW-0812">Transmembrane</keyword>
<name>A0A8H6AH08_PETAA</name>
<dbReference type="PANTHER" id="PTHR28012:SF1">
    <property type="entry name" value="NUCLEAR FUSION PROTEIN KAR5"/>
    <property type="match status" value="1"/>
</dbReference>
<comment type="function">
    <text evidence="1 11">Required for nuclear membrane fusion during karyogamy.</text>
</comment>
<reference evidence="13 14" key="1">
    <citation type="submission" date="2019-04" db="EMBL/GenBank/DDBJ databases">
        <title>Aspergillus burnettii sp. nov., novel species from soil in southeast Queensland.</title>
        <authorList>
            <person name="Gilchrist C.L.M."/>
            <person name="Pitt J.I."/>
            <person name="Lange L."/>
            <person name="Lacey H.J."/>
            <person name="Vuong D."/>
            <person name="Midgley D.J."/>
            <person name="Greenfield P."/>
            <person name="Bradbury M."/>
            <person name="Lacey E."/>
            <person name="Busk P.K."/>
            <person name="Pilgaard B."/>
            <person name="Chooi Y.H."/>
            <person name="Piggott A.M."/>
        </authorList>
    </citation>
    <scope>NUCLEOTIDE SEQUENCE [LARGE SCALE GENOMIC DNA]</scope>
    <source>
        <strain evidence="13 14">FRR 5400</strain>
    </source>
</reference>
<proteinExistence type="inferred from homology"/>
<keyword evidence="9" id="KW-0325">Glycoprotein</keyword>
<dbReference type="EMBL" id="SPNV01000006">
    <property type="protein sequence ID" value="KAF5866630.1"/>
    <property type="molecule type" value="Genomic_DNA"/>
</dbReference>
<evidence type="ECO:0000256" key="2">
    <source>
        <dbReference type="ARBA" id="ARBA00010473"/>
    </source>
</evidence>
<evidence type="ECO:0000313" key="14">
    <source>
        <dbReference type="Proteomes" id="UP000541154"/>
    </source>
</evidence>
<evidence type="ECO:0000256" key="6">
    <source>
        <dbReference type="ARBA" id="ARBA00022824"/>
    </source>
</evidence>
<dbReference type="GO" id="GO:0005789">
    <property type="term" value="C:endoplasmic reticulum membrane"/>
    <property type="evidence" value="ECO:0007669"/>
    <property type="project" value="UniProtKB-SubCell"/>
</dbReference>
<dbReference type="AlphaFoldDB" id="A0A8H6AH08"/>
<dbReference type="Pfam" id="PF04163">
    <property type="entry name" value="Tht1"/>
    <property type="match status" value="1"/>
</dbReference>
<keyword evidence="10 11" id="KW-0539">Nucleus</keyword>
<evidence type="ECO:0000256" key="5">
    <source>
        <dbReference type="ARBA" id="ARBA00022729"/>
    </source>
</evidence>
<evidence type="ECO:0000256" key="10">
    <source>
        <dbReference type="ARBA" id="ARBA00023242"/>
    </source>
</evidence>
<sequence length="386" mass="42831">MALITHILLPFLLLFSVLCDAEGPTSVRKNDSFEEADLVSFLNSKPSQHDAVFTEAVQLLESMRSSPSCNRLAASRLVTSCQSIGEKTSNIDTETYLLLEHTRSLYAARLAICELNGAGTSIPPACLPVTIPPPQKKGIFGFSAKSKVPVNVMDSIPNQLLESCLKSLESRPQWWTSYSNSRQNAFLICQATRIENEKQELLNLYRSVVKSSNKLNQGLQEALQTAAAESSQHRAFVREIDILNARLIHDIEKTQSQFKSVFEKVFYNIETGAVSIVNTVASMLGSVQDQATALDKNIQNVSAEVTKLQYTFRDLLDEVLSRNEQITLAHQQNAMSHNELALSLRSKLESLVQEDMARLFHNVEAFDASLAGMALWEVRAPIGART</sequence>
<evidence type="ECO:0000256" key="12">
    <source>
        <dbReference type="SAM" id="SignalP"/>
    </source>
</evidence>
<evidence type="ECO:0000256" key="9">
    <source>
        <dbReference type="ARBA" id="ARBA00023180"/>
    </source>
</evidence>
<dbReference type="Proteomes" id="UP000541154">
    <property type="component" value="Unassembled WGS sequence"/>
</dbReference>
<keyword evidence="6 11" id="KW-0256">Endoplasmic reticulum</keyword>
<feature type="chain" id="PRO_5034456693" description="Nuclear membrane fusion protein Kar5" evidence="12">
    <location>
        <begin position="22"/>
        <end position="386"/>
    </location>
</feature>